<dbReference type="SUPFAM" id="SSF56112">
    <property type="entry name" value="Protein kinase-like (PK-like)"/>
    <property type="match status" value="1"/>
</dbReference>
<organism evidence="2 3">
    <name type="scientific">Sphingobium jiangsuense</name>
    <dbReference type="NCBI Taxonomy" id="870476"/>
    <lineage>
        <taxon>Bacteria</taxon>
        <taxon>Pseudomonadati</taxon>
        <taxon>Pseudomonadota</taxon>
        <taxon>Alphaproteobacteria</taxon>
        <taxon>Sphingomonadales</taxon>
        <taxon>Sphingomonadaceae</taxon>
        <taxon>Sphingobium</taxon>
    </lineage>
</organism>
<evidence type="ECO:0000313" key="3">
    <source>
        <dbReference type="Proteomes" id="UP000571950"/>
    </source>
</evidence>
<dbReference type="AlphaFoldDB" id="A0A7W6FP44"/>
<feature type="domain" description="Aminoglycoside phosphotransferase" evidence="1">
    <location>
        <begin position="34"/>
        <end position="258"/>
    </location>
</feature>
<dbReference type="RefSeq" id="WP_284277367.1">
    <property type="nucleotide sequence ID" value="NZ_BSPS01000020.1"/>
</dbReference>
<dbReference type="InterPro" id="IPR002575">
    <property type="entry name" value="Aminoglycoside_PTrfase"/>
</dbReference>
<dbReference type="InterPro" id="IPR051678">
    <property type="entry name" value="AGP_Transferase"/>
</dbReference>
<dbReference type="PANTHER" id="PTHR21310:SF40">
    <property type="entry name" value="AMINOGLYCOSIDE PHOSPHOTRANSFERASE DOMAIN-CONTAINING PROTEIN-RELATED"/>
    <property type="match status" value="1"/>
</dbReference>
<keyword evidence="2" id="KW-0418">Kinase</keyword>
<accession>A0A7W6FP44</accession>
<keyword evidence="2" id="KW-0808">Transferase</keyword>
<reference evidence="2 3" key="1">
    <citation type="submission" date="2020-08" db="EMBL/GenBank/DDBJ databases">
        <title>Genomic Encyclopedia of Type Strains, Phase IV (KMG-IV): sequencing the most valuable type-strain genomes for metagenomic binning, comparative biology and taxonomic classification.</title>
        <authorList>
            <person name="Goeker M."/>
        </authorList>
    </citation>
    <scope>NUCLEOTIDE SEQUENCE [LARGE SCALE GENOMIC DNA]</scope>
    <source>
        <strain evidence="2 3">DSM 26189</strain>
    </source>
</reference>
<dbReference type="EMBL" id="JACIDT010000004">
    <property type="protein sequence ID" value="MBB3925736.1"/>
    <property type="molecule type" value="Genomic_DNA"/>
</dbReference>
<dbReference type="Gene3D" id="3.90.1200.10">
    <property type="match status" value="1"/>
</dbReference>
<dbReference type="GO" id="GO:0016301">
    <property type="term" value="F:kinase activity"/>
    <property type="evidence" value="ECO:0007669"/>
    <property type="project" value="UniProtKB-KW"/>
</dbReference>
<dbReference type="Gene3D" id="3.30.200.20">
    <property type="entry name" value="Phosphorylase Kinase, domain 1"/>
    <property type="match status" value="1"/>
</dbReference>
<dbReference type="PANTHER" id="PTHR21310">
    <property type="entry name" value="AMINOGLYCOSIDE PHOSPHOTRANSFERASE-RELATED-RELATED"/>
    <property type="match status" value="1"/>
</dbReference>
<evidence type="ECO:0000313" key="2">
    <source>
        <dbReference type="EMBL" id="MBB3925736.1"/>
    </source>
</evidence>
<name>A0A7W6FP44_9SPHN</name>
<dbReference type="InterPro" id="IPR041726">
    <property type="entry name" value="ACAD10_11_N"/>
</dbReference>
<sequence>MNGAGTEWLDELDRAALAHWMERQGLGRGTIEDAVPLAGGTQNIVLRFCYGDRVMVLRRPSLHPRPDANGTMQREARMLAALSGSTVPHPRLILACDNPAVLGVSFYLMEAVDGFNAAQGLPETHRDPAVQHAMGLALIDPIVALGKIDWRAAGLADFGKPDDFLARQVARWQKQLAGYARFPDWEGPSGLPHVERIGAWLEAHRPDRFEPGILHGDYHMANILYRHDSPRIAAVIDWELTTVGDPLLDLGWLLATWPGLGMPPAPSLDVQPWIGFPQASELVERYRARSGRDLSAIDWYTVLACYKLAIILEGSNARASAGMTGRDTAEMLHRAAIGLLDRARGIIA</sequence>
<dbReference type="CDD" id="cd05154">
    <property type="entry name" value="ACAD10_11_N-like"/>
    <property type="match status" value="1"/>
</dbReference>
<dbReference type="InterPro" id="IPR011009">
    <property type="entry name" value="Kinase-like_dom_sf"/>
</dbReference>
<evidence type="ECO:0000259" key="1">
    <source>
        <dbReference type="Pfam" id="PF01636"/>
    </source>
</evidence>
<gene>
    <name evidence="2" type="ORF">GGR43_001451</name>
</gene>
<comment type="caution">
    <text evidence="2">The sequence shown here is derived from an EMBL/GenBank/DDBJ whole genome shotgun (WGS) entry which is preliminary data.</text>
</comment>
<proteinExistence type="predicted"/>
<dbReference type="Proteomes" id="UP000571950">
    <property type="component" value="Unassembled WGS sequence"/>
</dbReference>
<keyword evidence="3" id="KW-1185">Reference proteome</keyword>
<protein>
    <submittedName>
        <fullName evidence="2">Aminoglycoside phosphotransferase (APT) family kinase protein</fullName>
    </submittedName>
</protein>
<dbReference type="Pfam" id="PF01636">
    <property type="entry name" value="APH"/>
    <property type="match status" value="1"/>
</dbReference>